<feature type="domain" description="F-BAR" evidence="5">
    <location>
        <begin position="1"/>
        <end position="442"/>
    </location>
</feature>
<dbReference type="PANTHER" id="PTHR23065:SF17">
    <property type="entry name" value="RHO-GTPASE-ACTIVATING PROTEIN RGD2"/>
    <property type="match status" value="1"/>
</dbReference>
<sequence>MSFADNFWTQDYNSGFKLLFEQLHQGINENEEFIQLFQKRMESELIYGNHLESIEKTTFAKRKINQDYVSSIKNAFEKINENFMNQGSYHLSIGSIIKLNVLDPFSKWCKDHQQRIEYSESIINDKFKLYKSKKLYVDKLQKRYFNKCRMLEEFKSHFTEEELKDQLNDLSFQEKIQQQQQIEEHQEQFEQLYYFGNITYDFKAIKSLLIDILTNVPLFSHKVAILGTYHNVSTGSSITQWIIDNMPQFNKNLDKAEAFGQELINNGFLRLIGSMGKNFINSSQFYYQWKPIVFEITSMPNPALAVAATTPEASTTAVPLGSSATADSSLVKDYFEDVKEAIGINSIDYSDKSQFSKLMTEVNQLDKQYLNNVIELDKLRCEFEEIIMDHLTFMQKCELDRLKALKKVTFDFLSTFVNSLSKMKNFIDELLLLEETIHPTSDLKFFIENFSTGKFNPQVTLYDNYYDSNINQTFGVDLNIKSRLDKRVVPLIIQCILSHLDSVYPELENDEARINLWTEPIHLTQIHKLRFQLNDINDSNAIAEILKQHSPQVVTNVLKLYFMELPDSIIPYNNNYDVIKLLYQNYPIIDESKTNSRINGIQNVLAELPKYNLATLDAILTHLKRLIEIIGSKEPKLAQDFQASLCKEFGHLILRPKSDIPETNHDKHQINFINDLFNNKDSIFDELRRKSSMRQQQPGGNKSNSLSRESSSKLVSPAGSLSSHAHTHAKPSTLAAKSKSRLEARLQSAVKRSGTTTSTTKKPTPPKDEPSSSTSPQPSTGSSSGDVTTPGLLRRSLSPTKKKLNSYLDKNNGTPASPPVSSRPLKKDVLYYNNNSNPEIDTEGNPPIPPPKFAPSLGRRTSVKDLAEKFESQSREASPEKGE</sequence>
<gene>
    <name evidence="6" type="ORF">J8A68_005539</name>
</gene>
<name>A0A8J5Q313_9ASCO</name>
<protein>
    <submittedName>
        <fullName evidence="6">Rga8</fullName>
    </submittedName>
</protein>
<dbReference type="Pfam" id="PF00611">
    <property type="entry name" value="FCH"/>
    <property type="match status" value="1"/>
</dbReference>
<feature type="compositionally biased region" description="Low complexity" evidence="2">
    <location>
        <begin position="771"/>
        <end position="785"/>
    </location>
</feature>
<dbReference type="OrthoDB" id="2155291at2759"/>
<dbReference type="SMART" id="SM00324">
    <property type="entry name" value="RhoGAP"/>
    <property type="match status" value="1"/>
</dbReference>
<dbReference type="PANTHER" id="PTHR23065">
    <property type="entry name" value="PROLINE-SERINE-THREONINE PHOSPHATASE INTERACTING PROTEIN 1"/>
    <property type="match status" value="1"/>
</dbReference>
<evidence type="ECO:0000259" key="4">
    <source>
        <dbReference type="PROSITE" id="PS50238"/>
    </source>
</evidence>
<dbReference type="PROSITE" id="PS50238">
    <property type="entry name" value="RHOGAP"/>
    <property type="match status" value="1"/>
</dbReference>
<keyword evidence="7" id="KW-1185">Reference proteome</keyword>
<feature type="compositionally biased region" description="Basic and acidic residues" evidence="2">
    <location>
        <begin position="862"/>
        <end position="883"/>
    </location>
</feature>
<evidence type="ECO:0000256" key="2">
    <source>
        <dbReference type="SAM" id="MobiDB-lite"/>
    </source>
</evidence>
<feature type="compositionally biased region" description="Low complexity" evidence="2">
    <location>
        <begin position="701"/>
        <end position="716"/>
    </location>
</feature>
<reference evidence="6 7" key="1">
    <citation type="journal article" date="2021" name="DNA Res.">
        <title>Genome analysis of Candida subhashii reveals its hybrid nature and dual mitochondrial genome conformations.</title>
        <authorList>
            <person name="Mixao V."/>
            <person name="Hegedusova E."/>
            <person name="Saus E."/>
            <person name="Pryszcz L.P."/>
            <person name="Cillingova A."/>
            <person name="Nosek J."/>
            <person name="Gabaldon T."/>
        </authorList>
    </citation>
    <scope>NUCLEOTIDE SEQUENCE [LARGE SCALE GENOMIC DNA]</scope>
    <source>
        <strain evidence="6 7">CBS 10753</strain>
    </source>
</reference>
<dbReference type="GO" id="GO:0005096">
    <property type="term" value="F:GTPase activator activity"/>
    <property type="evidence" value="ECO:0007669"/>
    <property type="project" value="TreeGrafter"/>
</dbReference>
<dbReference type="SMART" id="SM00049">
    <property type="entry name" value="DEP"/>
    <property type="match status" value="1"/>
</dbReference>
<dbReference type="AlphaFoldDB" id="A0A8J5Q313"/>
<accession>A0A8J5Q313</accession>
<dbReference type="GO" id="GO:0005886">
    <property type="term" value="C:plasma membrane"/>
    <property type="evidence" value="ECO:0007669"/>
    <property type="project" value="TreeGrafter"/>
</dbReference>
<dbReference type="GO" id="GO:0007264">
    <property type="term" value="P:small GTPase-mediated signal transduction"/>
    <property type="evidence" value="ECO:0007669"/>
    <property type="project" value="TreeGrafter"/>
</dbReference>
<dbReference type="InterPro" id="IPR031160">
    <property type="entry name" value="F_BAR_dom"/>
</dbReference>
<dbReference type="GO" id="GO:0007010">
    <property type="term" value="P:cytoskeleton organization"/>
    <property type="evidence" value="ECO:0007669"/>
    <property type="project" value="TreeGrafter"/>
</dbReference>
<evidence type="ECO:0000313" key="7">
    <source>
        <dbReference type="Proteomes" id="UP000694255"/>
    </source>
</evidence>
<comment type="caution">
    <text evidence="6">The sequence shown here is derived from an EMBL/GenBank/DDBJ whole genome shotgun (WGS) entry which is preliminary data.</text>
</comment>
<dbReference type="SMART" id="SM00055">
    <property type="entry name" value="FCH"/>
    <property type="match status" value="1"/>
</dbReference>
<dbReference type="GO" id="GO:0000935">
    <property type="term" value="C:division septum"/>
    <property type="evidence" value="ECO:0007669"/>
    <property type="project" value="TreeGrafter"/>
</dbReference>
<dbReference type="InterPro" id="IPR000591">
    <property type="entry name" value="DEP_dom"/>
</dbReference>
<dbReference type="GO" id="GO:0005737">
    <property type="term" value="C:cytoplasm"/>
    <property type="evidence" value="ECO:0007669"/>
    <property type="project" value="TreeGrafter"/>
</dbReference>
<dbReference type="EMBL" id="JAGSYN010000271">
    <property type="protein sequence ID" value="KAG7661019.1"/>
    <property type="molecule type" value="Genomic_DNA"/>
</dbReference>
<dbReference type="InterPro" id="IPR000198">
    <property type="entry name" value="RhoGAP_dom"/>
</dbReference>
<dbReference type="Pfam" id="PF00620">
    <property type="entry name" value="RhoGAP"/>
    <property type="match status" value="1"/>
</dbReference>
<evidence type="ECO:0000259" key="3">
    <source>
        <dbReference type="PROSITE" id="PS50186"/>
    </source>
</evidence>
<dbReference type="GeneID" id="73472339"/>
<dbReference type="CDD" id="cd04399">
    <property type="entry name" value="RhoGAP_fRGD2"/>
    <property type="match status" value="1"/>
</dbReference>
<feature type="domain" description="Rho-GAP" evidence="4">
    <location>
        <begin position="476"/>
        <end position="684"/>
    </location>
</feature>
<organism evidence="6 7">
    <name type="scientific">[Candida] subhashii</name>
    <dbReference type="NCBI Taxonomy" id="561895"/>
    <lineage>
        <taxon>Eukaryota</taxon>
        <taxon>Fungi</taxon>
        <taxon>Dikarya</taxon>
        <taxon>Ascomycota</taxon>
        <taxon>Saccharomycotina</taxon>
        <taxon>Pichiomycetes</taxon>
        <taxon>Debaryomycetaceae</taxon>
        <taxon>Spathaspora</taxon>
    </lineage>
</organism>
<dbReference type="InterPro" id="IPR001060">
    <property type="entry name" value="FCH_dom"/>
</dbReference>
<evidence type="ECO:0000259" key="5">
    <source>
        <dbReference type="PROSITE" id="PS51741"/>
    </source>
</evidence>
<keyword evidence="1" id="KW-0175">Coiled coil</keyword>
<dbReference type="Pfam" id="PF00610">
    <property type="entry name" value="DEP"/>
    <property type="match status" value="1"/>
</dbReference>
<dbReference type="PROSITE" id="PS50186">
    <property type="entry name" value="DEP"/>
    <property type="match status" value="1"/>
</dbReference>
<dbReference type="PROSITE" id="PS51741">
    <property type="entry name" value="F_BAR"/>
    <property type="match status" value="1"/>
</dbReference>
<dbReference type="Proteomes" id="UP000694255">
    <property type="component" value="Unassembled WGS sequence"/>
</dbReference>
<proteinExistence type="predicted"/>
<feature type="region of interest" description="Disordered" evidence="2">
    <location>
        <begin position="689"/>
        <end position="883"/>
    </location>
</feature>
<dbReference type="RefSeq" id="XP_049261252.1">
    <property type="nucleotide sequence ID" value="XM_049409616.1"/>
</dbReference>
<evidence type="ECO:0000256" key="1">
    <source>
        <dbReference type="PROSITE-ProRule" id="PRU01077"/>
    </source>
</evidence>
<evidence type="ECO:0000313" key="6">
    <source>
        <dbReference type="EMBL" id="KAG7661019.1"/>
    </source>
</evidence>
<feature type="domain" description="DEP" evidence="3">
    <location>
        <begin position="212"/>
        <end position="291"/>
    </location>
</feature>